<evidence type="ECO:0000313" key="2">
    <source>
        <dbReference type="Proteomes" id="UP000595437"/>
    </source>
</evidence>
<dbReference type="OrthoDB" id="6625366at2759"/>
<feature type="non-terminal residue" evidence="1">
    <location>
        <position position="1"/>
    </location>
</feature>
<reference evidence="2" key="1">
    <citation type="submission" date="2021-01" db="EMBL/GenBank/DDBJ databases">
        <title>Caligus Genome Assembly.</title>
        <authorList>
            <person name="Gallardo-Escarate C."/>
        </authorList>
    </citation>
    <scope>NUCLEOTIDE SEQUENCE [LARGE SCALE GENOMIC DNA]</scope>
</reference>
<organism evidence="1 2">
    <name type="scientific">Caligus rogercresseyi</name>
    <name type="common">Sea louse</name>
    <dbReference type="NCBI Taxonomy" id="217165"/>
    <lineage>
        <taxon>Eukaryota</taxon>
        <taxon>Metazoa</taxon>
        <taxon>Ecdysozoa</taxon>
        <taxon>Arthropoda</taxon>
        <taxon>Crustacea</taxon>
        <taxon>Multicrustacea</taxon>
        <taxon>Hexanauplia</taxon>
        <taxon>Copepoda</taxon>
        <taxon>Siphonostomatoida</taxon>
        <taxon>Caligidae</taxon>
        <taxon>Caligus</taxon>
    </lineage>
</organism>
<evidence type="ECO:0000313" key="1">
    <source>
        <dbReference type="EMBL" id="QQP49283.1"/>
    </source>
</evidence>
<proteinExistence type="predicted"/>
<keyword evidence="2" id="KW-1185">Reference proteome</keyword>
<dbReference type="AlphaFoldDB" id="A0A7T8K7N6"/>
<dbReference type="EMBL" id="CP045895">
    <property type="protein sequence ID" value="QQP49283.1"/>
    <property type="molecule type" value="Genomic_DNA"/>
</dbReference>
<dbReference type="Proteomes" id="UP000595437">
    <property type="component" value="Chromosome 6"/>
</dbReference>
<evidence type="ECO:0008006" key="3">
    <source>
        <dbReference type="Google" id="ProtNLM"/>
    </source>
</evidence>
<sequence length="113" mass="12599">ITKSFASVSTAEAAIYILPGIKGEPIKEKYKSVYACNPDIAVLRSIESVISEGKEVIPKGMSPQTAAEYKFAPVTSVNVERSFSMYKTPLSDNRRRLTSENLTKFSVNHCFYR</sequence>
<name>A0A7T8K7N6_CALRO</name>
<protein>
    <recommendedName>
        <fullName evidence="3">HAT C-terminal dimerisation domain-containing protein</fullName>
    </recommendedName>
</protein>
<accession>A0A7T8K7N6</accession>
<gene>
    <name evidence="1" type="ORF">FKW44_009890</name>
</gene>